<dbReference type="GO" id="GO:0016020">
    <property type="term" value="C:membrane"/>
    <property type="evidence" value="ECO:0007669"/>
    <property type="project" value="UniProtKB-SubCell"/>
</dbReference>
<dbReference type="STRING" id="28125.HMPREF3202_01122"/>
<dbReference type="PATRIC" id="fig|28125.4.peg.1111"/>
<comment type="caution">
    <text evidence="7">The sequence shown here is derived from an EMBL/GenBank/DDBJ whole genome shotgun (WGS) entry which is preliminary data.</text>
</comment>
<reference evidence="7 8" key="1">
    <citation type="submission" date="2016-02" db="EMBL/GenBank/DDBJ databases">
        <authorList>
            <person name="Wen L."/>
            <person name="He K."/>
            <person name="Yang H."/>
        </authorList>
    </citation>
    <scope>NUCLEOTIDE SEQUENCE [LARGE SCALE GENOMIC DNA]</scope>
    <source>
        <strain evidence="7 8">GED7880</strain>
    </source>
</reference>
<evidence type="ECO:0000313" key="8">
    <source>
        <dbReference type="Proteomes" id="UP000070093"/>
    </source>
</evidence>
<dbReference type="InterPro" id="IPR052185">
    <property type="entry name" value="IPC_Synthase-Related"/>
</dbReference>
<comment type="subcellular location">
    <subcellularLocation>
        <location evidence="1">Membrane</location>
        <topology evidence="1">Multi-pass membrane protein</topology>
    </subcellularLocation>
</comment>
<dbReference type="Proteomes" id="UP000070093">
    <property type="component" value="Unassembled WGS sequence"/>
</dbReference>
<keyword evidence="3 5" id="KW-1133">Transmembrane helix</keyword>
<organism evidence="7 8">
    <name type="scientific">Prevotella bivia</name>
    <dbReference type="NCBI Taxonomy" id="28125"/>
    <lineage>
        <taxon>Bacteria</taxon>
        <taxon>Pseudomonadati</taxon>
        <taxon>Bacteroidota</taxon>
        <taxon>Bacteroidia</taxon>
        <taxon>Bacteroidales</taxon>
        <taxon>Prevotellaceae</taxon>
        <taxon>Prevotella</taxon>
    </lineage>
</organism>
<dbReference type="PANTHER" id="PTHR31310:SF7">
    <property type="entry name" value="PA-PHOSPHATASE RELATED-FAMILY PROTEIN DDB_G0268928"/>
    <property type="match status" value="1"/>
</dbReference>
<dbReference type="PANTHER" id="PTHR31310">
    <property type="match status" value="1"/>
</dbReference>
<keyword evidence="2 5" id="KW-0812">Transmembrane</keyword>
<protein>
    <submittedName>
        <fullName evidence="7">PAP2 family protein</fullName>
    </submittedName>
</protein>
<accession>A0A137SYH9</accession>
<dbReference type="EMBL" id="LTAG01000046">
    <property type="protein sequence ID" value="KXO17450.1"/>
    <property type="molecule type" value="Genomic_DNA"/>
</dbReference>
<gene>
    <name evidence="7" type="ORF">HMPREF3202_01122</name>
</gene>
<evidence type="ECO:0000256" key="2">
    <source>
        <dbReference type="ARBA" id="ARBA00022692"/>
    </source>
</evidence>
<feature type="transmembrane region" description="Helical" evidence="5">
    <location>
        <begin position="65"/>
        <end position="83"/>
    </location>
</feature>
<dbReference type="Pfam" id="PF14378">
    <property type="entry name" value="PAP2_3"/>
    <property type="match status" value="1"/>
</dbReference>
<name>A0A137SYH9_9BACT</name>
<evidence type="ECO:0000256" key="3">
    <source>
        <dbReference type="ARBA" id="ARBA00022989"/>
    </source>
</evidence>
<dbReference type="AlphaFoldDB" id="A0A137SYH9"/>
<keyword evidence="4 5" id="KW-0472">Membrane</keyword>
<feature type="domain" description="Inositolphosphotransferase Aur1/Ipt1" evidence="6">
    <location>
        <begin position="126"/>
        <end position="321"/>
    </location>
</feature>
<dbReference type="InterPro" id="IPR026841">
    <property type="entry name" value="Aur1/Ipt1"/>
</dbReference>
<dbReference type="Gene3D" id="1.20.144.10">
    <property type="entry name" value="Phosphatidic acid phosphatase type 2/haloperoxidase"/>
    <property type="match status" value="1"/>
</dbReference>
<evidence type="ECO:0000259" key="6">
    <source>
        <dbReference type="Pfam" id="PF14378"/>
    </source>
</evidence>
<feature type="transmembrane region" description="Helical" evidence="5">
    <location>
        <begin position="33"/>
        <end position="53"/>
    </location>
</feature>
<evidence type="ECO:0000256" key="4">
    <source>
        <dbReference type="ARBA" id="ARBA00023136"/>
    </source>
</evidence>
<feature type="transmembrane region" description="Helical" evidence="5">
    <location>
        <begin position="284"/>
        <end position="304"/>
    </location>
</feature>
<feature type="transmembrane region" description="Helical" evidence="5">
    <location>
        <begin position="180"/>
        <end position="201"/>
    </location>
</feature>
<feature type="transmembrane region" description="Helical" evidence="5">
    <location>
        <begin position="310"/>
        <end position="327"/>
    </location>
</feature>
<proteinExistence type="predicted"/>
<feature type="transmembrane region" description="Helical" evidence="5">
    <location>
        <begin position="154"/>
        <end position="173"/>
    </location>
</feature>
<evidence type="ECO:0000256" key="5">
    <source>
        <dbReference type="SAM" id="Phobius"/>
    </source>
</evidence>
<sequence length="336" mass="39148">MVITHIKKEKQTMQKFITSLFKVEKKPLKGLMALEWVVMAYLILTLIITFFMYTSIRHPEQMIFGRLRIVAITAALWLVYRIYPCKLTRLVRPLVQISLLAWWYPDTYELNRHFPNLDHVFATAEQSMFGCQPALLFSKTLSSPVFSELFDMGYASYYPMIALTVFFYFGWHYKEFERCAFIILASFFTYYVIFIFVPVVGPTFYYKAIGMKTVINGVFPNVHDYFNHHQDCLTSPGYIDGFFYHLVEDAKAAGERPTAAFPSSHVGVSTICMLLLWHVRSKKLLLLMTPFYVLLCCATVYIQAHYLIDALAGFVSAVIFYFFFLWISRDIIVKGR</sequence>
<dbReference type="eggNOG" id="COG0671">
    <property type="taxonomic scope" value="Bacteria"/>
</dbReference>
<evidence type="ECO:0000256" key="1">
    <source>
        <dbReference type="ARBA" id="ARBA00004141"/>
    </source>
</evidence>
<evidence type="ECO:0000313" key="7">
    <source>
        <dbReference type="EMBL" id="KXO17450.1"/>
    </source>
</evidence>